<evidence type="ECO:0000256" key="2">
    <source>
        <dbReference type="SAM" id="SignalP"/>
    </source>
</evidence>
<proteinExistence type="predicted"/>
<evidence type="ECO:0000313" key="3">
    <source>
        <dbReference type="EMBL" id="QDS72281.1"/>
    </source>
</evidence>
<dbReference type="Proteomes" id="UP000316270">
    <property type="component" value="Chromosome 7"/>
</dbReference>
<organism evidence="3 4">
    <name type="scientific">Venturia effusa</name>
    <dbReference type="NCBI Taxonomy" id="50376"/>
    <lineage>
        <taxon>Eukaryota</taxon>
        <taxon>Fungi</taxon>
        <taxon>Dikarya</taxon>
        <taxon>Ascomycota</taxon>
        <taxon>Pezizomycotina</taxon>
        <taxon>Dothideomycetes</taxon>
        <taxon>Pleosporomycetidae</taxon>
        <taxon>Venturiales</taxon>
        <taxon>Venturiaceae</taxon>
        <taxon>Venturia</taxon>
    </lineage>
</organism>
<protein>
    <submittedName>
        <fullName evidence="3">Uncharacterized protein</fullName>
    </submittedName>
</protein>
<evidence type="ECO:0000256" key="1">
    <source>
        <dbReference type="SAM" id="MobiDB-lite"/>
    </source>
</evidence>
<keyword evidence="2" id="KW-0732">Signal</keyword>
<feature type="chain" id="PRO_5021892422" evidence="2">
    <location>
        <begin position="24"/>
        <end position="119"/>
    </location>
</feature>
<reference evidence="3 4" key="1">
    <citation type="submission" date="2019-07" db="EMBL/GenBank/DDBJ databases">
        <title>Finished genome of Venturia effusa.</title>
        <authorList>
            <person name="Young C.A."/>
            <person name="Cox M.P."/>
            <person name="Ganley A.R.D."/>
            <person name="David W.J."/>
        </authorList>
    </citation>
    <scope>NUCLEOTIDE SEQUENCE [LARGE SCALE GENOMIC DNA]</scope>
    <source>
        <strain evidence="4">albino</strain>
    </source>
</reference>
<sequence length="119" mass="13664">MEMFDFRCLRFLWLLYIMLLAFGNPIPNPVPQTRDPRPEVPPPPANACPIEDPPIIVEREDEEFAIDVAVEEDPRNPGALQGYFQVVVNPLRTHVRSNGAEIFHQGRNQRHSPAYTPYI</sequence>
<feature type="region of interest" description="Disordered" evidence="1">
    <location>
        <begin position="28"/>
        <end position="51"/>
    </location>
</feature>
<feature type="signal peptide" evidence="2">
    <location>
        <begin position="1"/>
        <end position="23"/>
    </location>
</feature>
<keyword evidence="4" id="KW-1185">Reference proteome</keyword>
<dbReference type="AlphaFoldDB" id="A0A517L9H3"/>
<gene>
    <name evidence="3" type="ORF">FKW77_006490</name>
</gene>
<evidence type="ECO:0000313" key="4">
    <source>
        <dbReference type="Proteomes" id="UP000316270"/>
    </source>
</evidence>
<name>A0A517L9H3_9PEZI</name>
<dbReference type="EMBL" id="CP042191">
    <property type="protein sequence ID" value="QDS72281.1"/>
    <property type="molecule type" value="Genomic_DNA"/>
</dbReference>
<accession>A0A517L9H3</accession>